<dbReference type="AlphaFoldDB" id="A0A6A6VKJ5"/>
<dbReference type="Proteomes" id="UP000799440">
    <property type="component" value="Unassembled WGS sequence"/>
</dbReference>
<protein>
    <submittedName>
        <fullName evidence="2">Uncharacterized protein</fullName>
    </submittedName>
</protein>
<feature type="compositionally biased region" description="Polar residues" evidence="1">
    <location>
        <begin position="187"/>
        <end position="207"/>
    </location>
</feature>
<gene>
    <name evidence="2" type="ORF">M011DRAFT_238162</name>
</gene>
<dbReference type="EMBL" id="MU006564">
    <property type="protein sequence ID" value="KAF2750326.1"/>
    <property type="molecule type" value="Genomic_DNA"/>
</dbReference>
<proteinExistence type="predicted"/>
<organism evidence="2 3">
    <name type="scientific">Sporormia fimetaria CBS 119925</name>
    <dbReference type="NCBI Taxonomy" id="1340428"/>
    <lineage>
        <taxon>Eukaryota</taxon>
        <taxon>Fungi</taxon>
        <taxon>Dikarya</taxon>
        <taxon>Ascomycota</taxon>
        <taxon>Pezizomycotina</taxon>
        <taxon>Dothideomycetes</taxon>
        <taxon>Pleosporomycetidae</taxon>
        <taxon>Pleosporales</taxon>
        <taxon>Sporormiaceae</taxon>
        <taxon>Sporormia</taxon>
    </lineage>
</organism>
<feature type="region of interest" description="Disordered" evidence="1">
    <location>
        <begin position="183"/>
        <end position="207"/>
    </location>
</feature>
<evidence type="ECO:0000256" key="1">
    <source>
        <dbReference type="SAM" id="MobiDB-lite"/>
    </source>
</evidence>
<reference evidence="2" key="1">
    <citation type="journal article" date="2020" name="Stud. Mycol.">
        <title>101 Dothideomycetes genomes: a test case for predicting lifestyles and emergence of pathogens.</title>
        <authorList>
            <person name="Haridas S."/>
            <person name="Albert R."/>
            <person name="Binder M."/>
            <person name="Bloem J."/>
            <person name="Labutti K."/>
            <person name="Salamov A."/>
            <person name="Andreopoulos B."/>
            <person name="Baker S."/>
            <person name="Barry K."/>
            <person name="Bills G."/>
            <person name="Bluhm B."/>
            <person name="Cannon C."/>
            <person name="Castanera R."/>
            <person name="Culley D."/>
            <person name="Daum C."/>
            <person name="Ezra D."/>
            <person name="Gonzalez J."/>
            <person name="Henrissat B."/>
            <person name="Kuo A."/>
            <person name="Liang C."/>
            <person name="Lipzen A."/>
            <person name="Lutzoni F."/>
            <person name="Magnuson J."/>
            <person name="Mondo S."/>
            <person name="Nolan M."/>
            <person name="Ohm R."/>
            <person name="Pangilinan J."/>
            <person name="Park H.-J."/>
            <person name="Ramirez L."/>
            <person name="Alfaro M."/>
            <person name="Sun H."/>
            <person name="Tritt A."/>
            <person name="Yoshinaga Y."/>
            <person name="Zwiers L.-H."/>
            <person name="Turgeon B."/>
            <person name="Goodwin S."/>
            <person name="Spatafora J."/>
            <person name="Crous P."/>
            <person name="Grigoriev I."/>
        </authorList>
    </citation>
    <scope>NUCLEOTIDE SEQUENCE</scope>
    <source>
        <strain evidence="2">CBS 119925</strain>
    </source>
</reference>
<name>A0A6A6VKJ5_9PLEO</name>
<accession>A0A6A6VKJ5</accession>
<evidence type="ECO:0000313" key="3">
    <source>
        <dbReference type="Proteomes" id="UP000799440"/>
    </source>
</evidence>
<keyword evidence="3" id="KW-1185">Reference proteome</keyword>
<evidence type="ECO:0000313" key="2">
    <source>
        <dbReference type="EMBL" id="KAF2750326.1"/>
    </source>
</evidence>
<sequence>MDTTFRYFATFLGTSHPVYVASQSPRVPKYCSPRHVTGLSHRQAEYSVHCYHVRTLATQDFVSWDCLCFANHAPWPQFLPRVSSTADLDCMSRRETPASVRRPSKPATSHFKGISLRGPPMHQRAPAARPATLQTCMLHSSTNITARFLRPGWRCRQPAKITMPALVSVLRTEASPSHNLTKLAALPSSSPPVENAINSGLYPQNQL</sequence>
<feature type="region of interest" description="Disordered" evidence="1">
    <location>
        <begin position="94"/>
        <end position="124"/>
    </location>
</feature>